<gene>
    <name evidence="2" type="ORF">MAXJ12_33534</name>
</gene>
<sequence length="163" mass="17929">MKAPCSGEFVTFKGRMLAAAFNREGRKKGSGKFANPRMLIAKKRDEVVLAAQSGKRSCRCRRACECVPAGDGCDGLIKRPCLFSCRCVERLAASAMHAAKGMMVAKVCSLLDEGHRHQLGALLVIKTHARQTKLSWLREPPSRAQRAAVARDPPQDRHRSLDT</sequence>
<feature type="compositionally biased region" description="Basic and acidic residues" evidence="1">
    <location>
        <begin position="153"/>
        <end position="163"/>
    </location>
</feature>
<dbReference type="EMBL" id="AHAM01000301">
    <property type="protein sequence ID" value="EHK52803.1"/>
    <property type="molecule type" value="Genomic_DNA"/>
</dbReference>
<feature type="region of interest" description="Disordered" evidence="1">
    <location>
        <begin position="138"/>
        <end position="163"/>
    </location>
</feature>
<protein>
    <submittedName>
        <fullName evidence="2">Uncharacterized protein</fullName>
    </submittedName>
</protein>
<keyword evidence="3" id="KW-1185">Reference proteome</keyword>
<proteinExistence type="predicted"/>
<accession>H0I2K1</accession>
<evidence type="ECO:0000256" key="1">
    <source>
        <dbReference type="SAM" id="MobiDB-lite"/>
    </source>
</evidence>
<dbReference type="RefSeq" id="WP_008840258.1">
    <property type="nucleotide sequence ID" value="NZ_AHAM01000301.1"/>
</dbReference>
<name>H0I2K1_9HYPH</name>
<organism evidence="2 3">
    <name type="scientific">Mesorhizobium alhagi CCNWXJ12-2</name>
    <dbReference type="NCBI Taxonomy" id="1107882"/>
    <lineage>
        <taxon>Bacteria</taxon>
        <taxon>Pseudomonadati</taxon>
        <taxon>Pseudomonadota</taxon>
        <taxon>Alphaproteobacteria</taxon>
        <taxon>Hyphomicrobiales</taxon>
        <taxon>Phyllobacteriaceae</taxon>
        <taxon>Allomesorhizobium</taxon>
    </lineage>
</organism>
<evidence type="ECO:0000313" key="3">
    <source>
        <dbReference type="Proteomes" id="UP000003250"/>
    </source>
</evidence>
<dbReference type="Proteomes" id="UP000003250">
    <property type="component" value="Unassembled WGS sequence"/>
</dbReference>
<dbReference type="AlphaFoldDB" id="H0I2K1"/>
<reference evidence="2 3" key="1">
    <citation type="journal article" date="2012" name="J. Bacteriol.">
        <title>Draft Genome Sequence of Mesorhizobium alhagi CCNWXJ12-2T, a Novel Salt-Resistant Species Isolated from the Desert of Northwestern China.</title>
        <authorList>
            <person name="Zhou M."/>
            <person name="Chen W."/>
            <person name="Chen H."/>
            <person name="Wei G."/>
        </authorList>
    </citation>
    <scope>NUCLEOTIDE SEQUENCE [LARGE SCALE GENOMIC DNA]</scope>
    <source>
        <strain evidence="2 3">CCNWXJ12-2</strain>
    </source>
</reference>
<evidence type="ECO:0000313" key="2">
    <source>
        <dbReference type="EMBL" id="EHK52803.1"/>
    </source>
</evidence>
<dbReference type="PATRIC" id="fig|1107882.3.peg.6478"/>